<dbReference type="EMBL" id="VFYP01000001">
    <property type="protein sequence ID" value="TPP10530.1"/>
    <property type="molecule type" value="Genomic_DNA"/>
</dbReference>
<feature type="domain" description="EF-hand" evidence="2">
    <location>
        <begin position="79"/>
        <end position="114"/>
    </location>
</feature>
<name>A0A504UB61_9HYPH</name>
<sequence length="187" mass="19551">MTSIISSSGSSAAGRVSVSSLDTNGDGIISAEELEAAKSNRSQDPTVSSDNAASSTQSQLQSSMISMLLQSSATQTEGEAPRDARDLFSAIDADGDGKITQDEFVAARPEDMSEEEATTRFGELDSEGSGFLTEDTFTAGMPQPPEAIEADGTSGADDETVSIFDILAEMQRVIDAYRENGSEASEV</sequence>
<evidence type="ECO:0000259" key="2">
    <source>
        <dbReference type="PROSITE" id="PS50222"/>
    </source>
</evidence>
<dbReference type="SMART" id="SM00054">
    <property type="entry name" value="EFh"/>
    <property type="match status" value="3"/>
</dbReference>
<proteinExistence type="predicted"/>
<dbReference type="Proteomes" id="UP000316429">
    <property type="component" value="Unassembled WGS sequence"/>
</dbReference>
<protein>
    <recommendedName>
        <fullName evidence="2">EF-hand domain-containing protein</fullName>
    </recommendedName>
</protein>
<evidence type="ECO:0000313" key="3">
    <source>
        <dbReference type="EMBL" id="TPP10530.1"/>
    </source>
</evidence>
<feature type="region of interest" description="Disordered" evidence="1">
    <location>
        <begin position="1"/>
        <end position="156"/>
    </location>
</feature>
<dbReference type="InterPro" id="IPR002048">
    <property type="entry name" value="EF_hand_dom"/>
</dbReference>
<reference evidence="3 4" key="1">
    <citation type="submission" date="2019-06" db="EMBL/GenBank/DDBJ databases">
        <title>Rhizobium sp. CL12 isolated from roots of soybean.</title>
        <authorList>
            <person name="Wang C."/>
        </authorList>
    </citation>
    <scope>NUCLEOTIDE SEQUENCE [LARGE SCALE GENOMIC DNA]</scope>
    <source>
        <strain evidence="3 4">CL12</strain>
    </source>
</reference>
<dbReference type="AlphaFoldDB" id="A0A504UB61"/>
<dbReference type="GO" id="GO:0005509">
    <property type="term" value="F:calcium ion binding"/>
    <property type="evidence" value="ECO:0007669"/>
    <property type="project" value="InterPro"/>
</dbReference>
<evidence type="ECO:0000313" key="4">
    <source>
        <dbReference type="Proteomes" id="UP000316429"/>
    </source>
</evidence>
<dbReference type="PROSITE" id="PS00018">
    <property type="entry name" value="EF_HAND_1"/>
    <property type="match status" value="2"/>
</dbReference>
<feature type="compositionally biased region" description="Low complexity" evidence="1">
    <location>
        <begin position="1"/>
        <end position="20"/>
    </location>
</feature>
<feature type="compositionally biased region" description="Polar residues" evidence="1">
    <location>
        <begin position="39"/>
        <end position="53"/>
    </location>
</feature>
<dbReference type="CDD" id="cd00051">
    <property type="entry name" value="EFh"/>
    <property type="match status" value="1"/>
</dbReference>
<feature type="compositionally biased region" description="Low complexity" evidence="1">
    <location>
        <begin position="54"/>
        <end position="72"/>
    </location>
</feature>
<dbReference type="InterPro" id="IPR011992">
    <property type="entry name" value="EF-hand-dom_pair"/>
</dbReference>
<dbReference type="RefSeq" id="WP_161596962.1">
    <property type="nucleotide sequence ID" value="NZ_VFYP01000001.1"/>
</dbReference>
<keyword evidence="4" id="KW-1185">Reference proteome</keyword>
<dbReference type="SUPFAM" id="SSF47473">
    <property type="entry name" value="EF-hand"/>
    <property type="match status" value="1"/>
</dbReference>
<organism evidence="3 4">
    <name type="scientific">Rhizobium glycinendophyticum</name>
    <dbReference type="NCBI Taxonomy" id="2589807"/>
    <lineage>
        <taxon>Bacteria</taxon>
        <taxon>Pseudomonadati</taxon>
        <taxon>Pseudomonadota</taxon>
        <taxon>Alphaproteobacteria</taxon>
        <taxon>Hyphomicrobiales</taxon>
        <taxon>Rhizobiaceae</taxon>
        <taxon>Rhizobium/Agrobacterium group</taxon>
        <taxon>Rhizobium</taxon>
    </lineage>
</organism>
<gene>
    <name evidence="3" type="ORF">FJQ55_06695</name>
</gene>
<accession>A0A504UB61</accession>
<dbReference type="Gene3D" id="1.10.238.10">
    <property type="entry name" value="EF-hand"/>
    <property type="match status" value="1"/>
</dbReference>
<dbReference type="PROSITE" id="PS50222">
    <property type="entry name" value="EF_HAND_2"/>
    <property type="match status" value="1"/>
</dbReference>
<evidence type="ECO:0000256" key="1">
    <source>
        <dbReference type="SAM" id="MobiDB-lite"/>
    </source>
</evidence>
<comment type="caution">
    <text evidence="3">The sequence shown here is derived from an EMBL/GenBank/DDBJ whole genome shotgun (WGS) entry which is preliminary data.</text>
</comment>
<dbReference type="Pfam" id="PF13499">
    <property type="entry name" value="EF-hand_7"/>
    <property type="match status" value="1"/>
</dbReference>
<dbReference type="InterPro" id="IPR018247">
    <property type="entry name" value="EF_Hand_1_Ca_BS"/>
</dbReference>
<dbReference type="OrthoDB" id="8401938at2"/>